<dbReference type="GO" id="GO:0016020">
    <property type="term" value="C:membrane"/>
    <property type="evidence" value="ECO:0007669"/>
    <property type="project" value="UniProtKB-SubCell"/>
</dbReference>
<feature type="transmembrane region" description="Helical" evidence="16">
    <location>
        <begin position="20"/>
        <end position="44"/>
    </location>
</feature>
<organism evidence="18 19">
    <name type="scientific">Castanea mollissima</name>
    <name type="common">Chinese chestnut</name>
    <dbReference type="NCBI Taxonomy" id="60419"/>
    <lineage>
        <taxon>Eukaryota</taxon>
        <taxon>Viridiplantae</taxon>
        <taxon>Streptophyta</taxon>
        <taxon>Embryophyta</taxon>
        <taxon>Tracheophyta</taxon>
        <taxon>Spermatophyta</taxon>
        <taxon>Magnoliopsida</taxon>
        <taxon>eudicotyledons</taxon>
        <taxon>Gunneridae</taxon>
        <taxon>Pentapetalae</taxon>
        <taxon>rosids</taxon>
        <taxon>fabids</taxon>
        <taxon>Fagales</taxon>
        <taxon>Fagaceae</taxon>
        <taxon>Castanea</taxon>
    </lineage>
</organism>
<dbReference type="GO" id="GO:0008270">
    <property type="term" value="F:zinc ion binding"/>
    <property type="evidence" value="ECO:0007669"/>
    <property type="project" value="UniProtKB-KW"/>
</dbReference>
<name>A0A8J4QPL0_9ROSI</name>
<dbReference type="InterPro" id="IPR001841">
    <property type="entry name" value="Znf_RING"/>
</dbReference>
<dbReference type="OrthoDB" id="8062037at2759"/>
<evidence type="ECO:0000256" key="2">
    <source>
        <dbReference type="ARBA" id="ARBA00004167"/>
    </source>
</evidence>
<keyword evidence="11 16" id="KW-1133">Transmembrane helix</keyword>
<evidence type="ECO:0000256" key="5">
    <source>
        <dbReference type="ARBA" id="ARBA00022679"/>
    </source>
</evidence>
<feature type="region of interest" description="Disordered" evidence="15">
    <location>
        <begin position="201"/>
        <end position="223"/>
    </location>
</feature>
<keyword evidence="7" id="KW-0479">Metal-binding</keyword>
<keyword evidence="8 14" id="KW-0863">Zinc-finger</keyword>
<comment type="subcellular location">
    <subcellularLocation>
        <location evidence="2">Membrane</location>
        <topology evidence="2">Single-pass membrane protein</topology>
    </subcellularLocation>
</comment>
<dbReference type="PANTHER" id="PTHR46913:SF1">
    <property type="entry name" value="RING-H2 FINGER PROTEIN ATL16"/>
    <property type="match status" value="1"/>
</dbReference>
<keyword evidence="19" id="KW-1185">Reference proteome</keyword>
<evidence type="ECO:0000256" key="15">
    <source>
        <dbReference type="SAM" id="MobiDB-lite"/>
    </source>
</evidence>
<accession>A0A8J4QPL0</accession>
<evidence type="ECO:0000256" key="11">
    <source>
        <dbReference type="ARBA" id="ARBA00022989"/>
    </source>
</evidence>
<dbReference type="SUPFAM" id="SSF57850">
    <property type="entry name" value="RING/U-box"/>
    <property type="match status" value="1"/>
</dbReference>
<dbReference type="PROSITE" id="PS50089">
    <property type="entry name" value="ZF_RING_2"/>
    <property type="match status" value="1"/>
</dbReference>
<comment type="caution">
    <text evidence="18">The sequence shown here is derived from an EMBL/GenBank/DDBJ whole genome shotgun (WGS) entry which is preliminary data.</text>
</comment>
<evidence type="ECO:0000256" key="16">
    <source>
        <dbReference type="SAM" id="Phobius"/>
    </source>
</evidence>
<dbReference type="GO" id="GO:0016567">
    <property type="term" value="P:protein ubiquitination"/>
    <property type="evidence" value="ECO:0007669"/>
    <property type="project" value="UniProtKB-UniPathway"/>
</dbReference>
<sequence length="314" mass="34656">MDTLGSSNRLSGTFFTPLLISLAGIATSTFAILAYHTIVLRYCLRGRRQQQQERQQLANGLRGQSTIGVDQKILDTIPILSYTTKKCELFRVDQTECAVCLGDLEDGDKVRLLPNCRHAFHVPCIDKWFLGHSSCPVCRSPVVAPGAPLAIDGDGSVQMAQSSPHVHGDQGGGVHVHDHDHVHVHVHVHDHDHVRDHDAADDAVANTSREQQQQQQPGGLIRHGSLVFPTEEKPPRVIYNGLKRSISMDHSCVIINIQKEHEKEHSASSSSTKDVPMCSRSARQVDLKPWKLLRSFSQLKSSRGSTTANGILPY</sequence>
<dbReference type="GO" id="GO:0061630">
    <property type="term" value="F:ubiquitin protein ligase activity"/>
    <property type="evidence" value="ECO:0007669"/>
    <property type="project" value="UniProtKB-EC"/>
</dbReference>
<gene>
    <name evidence="18" type="ORF">CMV_025442</name>
</gene>
<keyword evidence="5" id="KW-0808">Transferase</keyword>
<dbReference type="Proteomes" id="UP000737018">
    <property type="component" value="Unassembled WGS sequence"/>
</dbReference>
<keyword evidence="12 16" id="KW-0472">Membrane</keyword>
<dbReference type="InterPro" id="IPR044600">
    <property type="entry name" value="ATL1/ATL16-like"/>
</dbReference>
<dbReference type="PANTHER" id="PTHR46913">
    <property type="entry name" value="RING-H2 FINGER PROTEIN ATL16"/>
    <property type="match status" value="1"/>
</dbReference>
<evidence type="ECO:0000256" key="13">
    <source>
        <dbReference type="ARBA" id="ARBA00024209"/>
    </source>
</evidence>
<dbReference type="FunFam" id="3.30.40.10:FF:000187">
    <property type="entry name" value="E3 ubiquitin-protein ligase ATL6"/>
    <property type="match status" value="1"/>
</dbReference>
<dbReference type="SMART" id="SM00184">
    <property type="entry name" value="RING"/>
    <property type="match status" value="1"/>
</dbReference>
<comment type="similarity">
    <text evidence="13">Belongs to the RING-type zinc finger family. ATL subfamily.</text>
</comment>
<keyword evidence="9" id="KW-0833">Ubl conjugation pathway</keyword>
<evidence type="ECO:0000313" key="19">
    <source>
        <dbReference type="Proteomes" id="UP000737018"/>
    </source>
</evidence>
<evidence type="ECO:0000256" key="10">
    <source>
        <dbReference type="ARBA" id="ARBA00022833"/>
    </source>
</evidence>
<evidence type="ECO:0000256" key="12">
    <source>
        <dbReference type="ARBA" id="ARBA00023136"/>
    </source>
</evidence>
<evidence type="ECO:0000256" key="8">
    <source>
        <dbReference type="ARBA" id="ARBA00022771"/>
    </source>
</evidence>
<evidence type="ECO:0000256" key="4">
    <source>
        <dbReference type="ARBA" id="ARBA00012483"/>
    </source>
</evidence>
<keyword evidence="10" id="KW-0862">Zinc</keyword>
<dbReference type="UniPathway" id="UPA00143"/>
<dbReference type="AlphaFoldDB" id="A0A8J4QPL0"/>
<reference evidence="18" key="1">
    <citation type="submission" date="2020-03" db="EMBL/GenBank/DDBJ databases">
        <title>Castanea mollissima Vanexum genome sequencing.</title>
        <authorList>
            <person name="Staton M."/>
        </authorList>
    </citation>
    <scope>NUCLEOTIDE SEQUENCE</scope>
    <source>
        <tissue evidence="18">Leaf</tissue>
    </source>
</reference>
<dbReference type="CDD" id="cd16461">
    <property type="entry name" value="RING-H2_EL5-like"/>
    <property type="match status" value="1"/>
</dbReference>
<evidence type="ECO:0000256" key="1">
    <source>
        <dbReference type="ARBA" id="ARBA00000900"/>
    </source>
</evidence>
<dbReference type="Pfam" id="PF13639">
    <property type="entry name" value="zf-RING_2"/>
    <property type="match status" value="1"/>
</dbReference>
<evidence type="ECO:0000256" key="9">
    <source>
        <dbReference type="ARBA" id="ARBA00022786"/>
    </source>
</evidence>
<proteinExistence type="inferred from homology"/>
<evidence type="ECO:0000313" key="18">
    <source>
        <dbReference type="EMBL" id="KAF3948578.1"/>
    </source>
</evidence>
<keyword evidence="6 16" id="KW-0812">Transmembrane</keyword>
<feature type="region of interest" description="Disordered" evidence="15">
    <location>
        <begin position="260"/>
        <end position="280"/>
    </location>
</feature>
<evidence type="ECO:0000256" key="6">
    <source>
        <dbReference type="ARBA" id="ARBA00022692"/>
    </source>
</evidence>
<dbReference type="EMBL" id="JRKL02006704">
    <property type="protein sequence ID" value="KAF3948578.1"/>
    <property type="molecule type" value="Genomic_DNA"/>
</dbReference>
<evidence type="ECO:0000256" key="7">
    <source>
        <dbReference type="ARBA" id="ARBA00022723"/>
    </source>
</evidence>
<feature type="domain" description="RING-type" evidence="17">
    <location>
        <begin position="97"/>
        <end position="139"/>
    </location>
</feature>
<comment type="pathway">
    <text evidence="3">Protein modification; protein ubiquitination.</text>
</comment>
<evidence type="ECO:0000256" key="3">
    <source>
        <dbReference type="ARBA" id="ARBA00004906"/>
    </source>
</evidence>
<dbReference type="Gene3D" id="3.30.40.10">
    <property type="entry name" value="Zinc/RING finger domain, C3HC4 (zinc finger)"/>
    <property type="match status" value="1"/>
</dbReference>
<dbReference type="EC" id="2.3.2.27" evidence="4"/>
<comment type="catalytic activity">
    <reaction evidence="1">
        <text>S-ubiquitinyl-[E2 ubiquitin-conjugating enzyme]-L-cysteine + [acceptor protein]-L-lysine = [E2 ubiquitin-conjugating enzyme]-L-cysteine + N(6)-ubiquitinyl-[acceptor protein]-L-lysine.</text>
        <dbReference type="EC" id="2.3.2.27"/>
    </reaction>
</comment>
<evidence type="ECO:0000259" key="17">
    <source>
        <dbReference type="PROSITE" id="PS50089"/>
    </source>
</evidence>
<dbReference type="InterPro" id="IPR013083">
    <property type="entry name" value="Znf_RING/FYVE/PHD"/>
</dbReference>
<evidence type="ECO:0000256" key="14">
    <source>
        <dbReference type="PROSITE-ProRule" id="PRU00175"/>
    </source>
</evidence>
<protein>
    <recommendedName>
        <fullName evidence="4">RING-type E3 ubiquitin transferase</fullName>
        <ecNumber evidence="4">2.3.2.27</ecNumber>
    </recommendedName>
</protein>